<keyword evidence="1" id="KW-0805">Transcription regulation</keyword>
<name>A0A934UQT0_9BURK</name>
<evidence type="ECO:0000313" key="7">
    <source>
        <dbReference type="Proteomes" id="UP000617041"/>
    </source>
</evidence>
<dbReference type="InterPro" id="IPR036388">
    <property type="entry name" value="WH-like_DNA-bd_sf"/>
</dbReference>
<dbReference type="InterPro" id="IPR036390">
    <property type="entry name" value="WH_DNA-bd_sf"/>
</dbReference>
<dbReference type="Pfam" id="PF07729">
    <property type="entry name" value="FCD"/>
    <property type="match status" value="1"/>
</dbReference>
<dbReference type="Pfam" id="PF00392">
    <property type="entry name" value="GntR"/>
    <property type="match status" value="1"/>
</dbReference>
<dbReference type="RefSeq" id="WP_200787076.1">
    <property type="nucleotide sequence ID" value="NZ_JAEDAO010000001.1"/>
</dbReference>
<dbReference type="Gene3D" id="1.10.10.10">
    <property type="entry name" value="Winged helix-like DNA-binding domain superfamily/Winged helix DNA-binding domain"/>
    <property type="match status" value="1"/>
</dbReference>
<dbReference type="GO" id="GO:0003700">
    <property type="term" value="F:DNA-binding transcription factor activity"/>
    <property type="evidence" value="ECO:0007669"/>
    <property type="project" value="InterPro"/>
</dbReference>
<reference evidence="6" key="1">
    <citation type="submission" date="2020-12" db="EMBL/GenBank/DDBJ databases">
        <title>Ramlibacter sp. nov., isolated from a freshwater alga, Cryptomonas.</title>
        <authorList>
            <person name="Kim H.M."/>
            <person name="Jeon C.O."/>
        </authorList>
    </citation>
    <scope>NUCLEOTIDE SEQUENCE</scope>
    <source>
        <strain evidence="6">CrO1</strain>
    </source>
</reference>
<organism evidence="6 7">
    <name type="scientific">Ramlibacter algicola</name>
    <dbReference type="NCBI Taxonomy" id="2795217"/>
    <lineage>
        <taxon>Bacteria</taxon>
        <taxon>Pseudomonadati</taxon>
        <taxon>Pseudomonadota</taxon>
        <taxon>Betaproteobacteria</taxon>
        <taxon>Burkholderiales</taxon>
        <taxon>Comamonadaceae</taxon>
        <taxon>Ramlibacter</taxon>
    </lineage>
</organism>
<dbReference type="GO" id="GO:0003677">
    <property type="term" value="F:DNA binding"/>
    <property type="evidence" value="ECO:0007669"/>
    <property type="project" value="UniProtKB-KW"/>
</dbReference>
<dbReference type="Proteomes" id="UP000617041">
    <property type="component" value="Unassembled WGS sequence"/>
</dbReference>
<sequence>MALKIVENGELTQGEQAYRHLRRMIVDCELPPGSSVSEPELTQLLDMGKAAVRAALLRLSHDGLVSAVPRYGYRVAPLDIKDALELTQLRLLTEPPAYRLATGRLDPAVIELARKRYSAGYDRNNAKSVTRYLTQSREFKLAVARASGNGRLATWVEEVSERIDRYLRVSALTSDLSPTIASNLLPLCDAMLDGQADQAESLARENIQAVTARLLSALFRPHEKSTEFAFSGEDVASMLGLRPRTAELGKAEPTRRTRPTRNATSRG</sequence>
<dbReference type="AlphaFoldDB" id="A0A934UQT0"/>
<dbReference type="Gene3D" id="1.20.120.530">
    <property type="entry name" value="GntR ligand-binding domain-like"/>
    <property type="match status" value="1"/>
</dbReference>
<dbReference type="SUPFAM" id="SSF48008">
    <property type="entry name" value="GntR ligand-binding domain-like"/>
    <property type="match status" value="1"/>
</dbReference>
<keyword evidence="2" id="KW-0238">DNA-binding</keyword>
<evidence type="ECO:0000256" key="1">
    <source>
        <dbReference type="ARBA" id="ARBA00023015"/>
    </source>
</evidence>
<gene>
    <name evidence="6" type="ORF">I8E28_05950</name>
</gene>
<feature type="compositionally biased region" description="Basic and acidic residues" evidence="4">
    <location>
        <begin position="244"/>
        <end position="255"/>
    </location>
</feature>
<dbReference type="SMART" id="SM00345">
    <property type="entry name" value="HTH_GNTR"/>
    <property type="match status" value="1"/>
</dbReference>
<evidence type="ECO:0000259" key="5">
    <source>
        <dbReference type="PROSITE" id="PS50949"/>
    </source>
</evidence>
<dbReference type="EMBL" id="JAEDAO010000001">
    <property type="protein sequence ID" value="MBK0392126.1"/>
    <property type="molecule type" value="Genomic_DNA"/>
</dbReference>
<keyword evidence="3" id="KW-0804">Transcription</keyword>
<keyword evidence="7" id="KW-1185">Reference proteome</keyword>
<dbReference type="InterPro" id="IPR011711">
    <property type="entry name" value="GntR_C"/>
</dbReference>
<evidence type="ECO:0000256" key="4">
    <source>
        <dbReference type="SAM" id="MobiDB-lite"/>
    </source>
</evidence>
<evidence type="ECO:0000256" key="3">
    <source>
        <dbReference type="ARBA" id="ARBA00023163"/>
    </source>
</evidence>
<dbReference type="PANTHER" id="PTHR43537">
    <property type="entry name" value="TRANSCRIPTIONAL REGULATOR, GNTR FAMILY"/>
    <property type="match status" value="1"/>
</dbReference>
<evidence type="ECO:0000313" key="6">
    <source>
        <dbReference type="EMBL" id="MBK0392126.1"/>
    </source>
</evidence>
<dbReference type="PROSITE" id="PS50949">
    <property type="entry name" value="HTH_GNTR"/>
    <property type="match status" value="1"/>
</dbReference>
<protein>
    <submittedName>
        <fullName evidence="6">GntR family transcriptional regulator</fullName>
    </submittedName>
</protein>
<feature type="region of interest" description="Disordered" evidence="4">
    <location>
        <begin position="243"/>
        <end position="267"/>
    </location>
</feature>
<dbReference type="InterPro" id="IPR008920">
    <property type="entry name" value="TF_FadR/GntR_C"/>
</dbReference>
<dbReference type="SMART" id="SM00895">
    <property type="entry name" value="FCD"/>
    <property type="match status" value="1"/>
</dbReference>
<comment type="caution">
    <text evidence="6">The sequence shown here is derived from an EMBL/GenBank/DDBJ whole genome shotgun (WGS) entry which is preliminary data.</text>
</comment>
<dbReference type="InterPro" id="IPR000524">
    <property type="entry name" value="Tscrpt_reg_HTH_GntR"/>
</dbReference>
<feature type="domain" description="HTH gntR-type" evidence="5">
    <location>
        <begin position="11"/>
        <end position="78"/>
    </location>
</feature>
<proteinExistence type="predicted"/>
<dbReference type="PANTHER" id="PTHR43537:SF45">
    <property type="entry name" value="GNTR FAMILY REGULATORY PROTEIN"/>
    <property type="match status" value="1"/>
</dbReference>
<accession>A0A934UQT0</accession>
<evidence type="ECO:0000256" key="2">
    <source>
        <dbReference type="ARBA" id="ARBA00023125"/>
    </source>
</evidence>
<dbReference type="SUPFAM" id="SSF46785">
    <property type="entry name" value="Winged helix' DNA-binding domain"/>
    <property type="match status" value="1"/>
</dbReference>